<keyword evidence="3" id="KW-0472">Membrane</keyword>
<dbReference type="OrthoDB" id="5847854at2759"/>
<dbReference type="PANTHER" id="PTHR22906">
    <property type="entry name" value="PROPERDIN"/>
    <property type="match status" value="1"/>
</dbReference>
<dbReference type="EMBL" id="UXUI01011093">
    <property type="protein sequence ID" value="VDD95934.1"/>
    <property type="molecule type" value="Genomic_DNA"/>
</dbReference>
<dbReference type="SUPFAM" id="SSF82895">
    <property type="entry name" value="TSP-1 type 1 repeat"/>
    <property type="match status" value="1"/>
</dbReference>
<dbReference type="Gene3D" id="2.20.100.10">
    <property type="entry name" value="Thrombospondin type-1 (TSP1) repeat"/>
    <property type="match status" value="1"/>
</dbReference>
<reference evidence="4 5" key="2">
    <citation type="submission" date="2018-10" db="EMBL/GenBank/DDBJ databases">
        <authorList>
            <consortium name="Pathogen Informatics"/>
        </authorList>
    </citation>
    <scope>NUCLEOTIDE SEQUENCE [LARGE SCALE GENOMIC DNA]</scope>
</reference>
<evidence type="ECO:0000256" key="2">
    <source>
        <dbReference type="ARBA" id="ARBA00023157"/>
    </source>
</evidence>
<evidence type="ECO:0000313" key="5">
    <source>
        <dbReference type="Proteomes" id="UP000274131"/>
    </source>
</evidence>
<dbReference type="PROSITE" id="PS50092">
    <property type="entry name" value="TSP1"/>
    <property type="match status" value="1"/>
</dbReference>
<dbReference type="WBParaSite" id="EVEC_0001137701-mRNA-1">
    <property type="protein sequence ID" value="EVEC_0001137701-mRNA-1"/>
    <property type="gene ID" value="EVEC_0001137701"/>
</dbReference>
<dbReference type="InterPro" id="IPR036383">
    <property type="entry name" value="TSP1_rpt_sf"/>
</dbReference>
<keyword evidence="5" id="KW-1185">Reference proteome</keyword>
<proteinExistence type="predicted"/>
<dbReference type="InterPro" id="IPR000884">
    <property type="entry name" value="TSP1_rpt"/>
</dbReference>
<name>A0A0N4VKI9_ENTVE</name>
<dbReference type="SMART" id="SM00209">
    <property type="entry name" value="TSP1"/>
    <property type="match status" value="1"/>
</dbReference>
<gene>
    <name evidence="4" type="ORF">EVEC_LOCUS10685</name>
</gene>
<dbReference type="PRINTS" id="PR01705">
    <property type="entry name" value="TSP1REPEAT"/>
</dbReference>
<protein>
    <submittedName>
        <fullName evidence="4 6">Uncharacterized protein</fullName>
    </submittedName>
</protein>
<accession>A0A0N4VKI9</accession>
<dbReference type="InterPro" id="IPR052065">
    <property type="entry name" value="Compl_asym_regulator"/>
</dbReference>
<evidence type="ECO:0000313" key="4">
    <source>
        <dbReference type="EMBL" id="VDD95934.1"/>
    </source>
</evidence>
<keyword evidence="1" id="KW-0677">Repeat</keyword>
<dbReference type="STRING" id="51028.A0A0N4VKI9"/>
<feature type="transmembrane region" description="Helical" evidence="3">
    <location>
        <begin position="20"/>
        <end position="38"/>
    </location>
</feature>
<keyword evidence="2" id="KW-1015">Disulfide bond</keyword>
<dbReference type="Pfam" id="PF00090">
    <property type="entry name" value="TSP_1"/>
    <property type="match status" value="1"/>
</dbReference>
<evidence type="ECO:0000256" key="3">
    <source>
        <dbReference type="SAM" id="Phobius"/>
    </source>
</evidence>
<organism evidence="6">
    <name type="scientific">Enterobius vermicularis</name>
    <name type="common">Human pinworm</name>
    <dbReference type="NCBI Taxonomy" id="51028"/>
    <lineage>
        <taxon>Eukaryota</taxon>
        <taxon>Metazoa</taxon>
        <taxon>Ecdysozoa</taxon>
        <taxon>Nematoda</taxon>
        <taxon>Chromadorea</taxon>
        <taxon>Rhabditida</taxon>
        <taxon>Spirurina</taxon>
        <taxon>Oxyuridomorpha</taxon>
        <taxon>Oxyuroidea</taxon>
        <taxon>Oxyuridae</taxon>
        <taxon>Enterobius</taxon>
    </lineage>
</organism>
<keyword evidence="3" id="KW-0812">Transmembrane</keyword>
<evidence type="ECO:0000256" key="1">
    <source>
        <dbReference type="ARBA" id="ARBA00022737"/>
    </source>
</evidence>
<evidence type="ECO:0000313" key="6">
    <source>
        <dbReference type="WBParaSite" id="EVEC_0001137701-mRNA-1"/>
    </source>
</evidence>
<sequence length="148" mass="16996">MLFSFFSSQFFIISQFKYWSSLEFLSITAINCFFFIFFKTTVKNEVNHSDSYWSEWGGWSVCSVSCGGCGIRMRVRACYGISQQCSGPNIERQKCGFERCPLVPHIVECRGRIVLPCDLMNQLKFSFLDGSSIKYMSSIRGLTFPFAK</sequence>
<keyword evidence="3" id="KW-1133">Transmembrane helix</keyword>
<dbReference type="Proteomes" id="UP000274131">
    <property type="component" value="Unassembled WGS sequence"/>
</dbReference>
<dbReference type="AlphaFoldDB" id="A0A0N4VKI9"/>
<reference evidence="6" key="1">
    <citation type="submission" date="2017-02" db="UniProtKB">
        <authorList>
            <consortium name="WormBaseParasite"/>
        </authorList>
    </citation>
    <scope>IDENTIFICATION</scope>
</reference>